<organism evidence="2 3">
    <name type="scientific">Pyronema omphalodes (strain CBS 100304)</name>
    <name type="common">Pyronema confluens</name>
    <dbReference type="NCBI Taxonomy" id="1076935"/>
    <lineage>
        <taxon>Eukaryota</taxon>
        <taxon>Fungi</taxon>
        <taxon>Dikarya</taxon>
        <taxon>Ascomycota</taxon>
        <taxon>Pezizomycotina</taxon>
        <taxon>Pezizomycetes</taxon>
        <taxon>Pezizales</taxon>
        <taxon>Pyronemataceae</taxon>
        <taxon>Pyronema</taxon>
    </lineage>
</organism>
<dbReference type="AlphaFoldDB" id="U4KUX0"/>
<evidence type="ECO:0000313" key="2">
    <source>
        <dbReference type="EMBL" id="CCX04616.1"/>
    </source>
</evidence>
<gene>
    <name evidence="2" type="ORF">PCON_03047</name>
</gene>
<reference evidence="2 3" key="1">
    <citation type="journal article" date="2013" name="PLoS Genet.">
        <title>The genome and development-dependent transcriptomes of Pyronema confluens: a window into fungal evolution.</title>
        <authorList>
            <person name="Traeger S."/>
            <person name="Altegoer F."/>
            <person name="Freitag M."/>
            <person name="Gabaldon T."/>
            <person name="Kempken F."/>
            <person name="Kumar A."/>
            <person name="Marcet-Houben M."/>
            <person name="Poggeler S."/>
            <person name="Stajich J.E."/>
            <person name="Nowrousian M."/>
        </authorList>
    </citation>
    <scope>NUCLEOTIDE SEQUENCE [LARGE SCALE GENOMIC DNA]</scope>
    <source>
        <strain evidence="3">CBS 100304</strain>
        <tissue evidence="2">Vegetative mycelium</tissue>
    </source>
</reference>
<accession>U4KUX0</accession>
<dbReference type="EMBL" id="HF935211">
    <property type="protein sequence ID" value="CCX04616.1"/>
    <property type="molecule type" value="Genomic_DNA"/>
</dbReference>
<keyword evidence="3" id="KW-1185">Reference proteome</keyword>
<feature type="compositionally biased region" description="Polar residues" evidence="1">
    <location>
        <begin position="60"/>
        <end position="75"/>
    </location>
</feature>
<protein>
    <submittedName>
        <fullName evidence="2">Uncharacterized protein</fullName>
    </submittedName>
</protein>
<name>U4KUX0_PYROM</name>
<sequence>MKSKQSGIYQVLINLWTFFHSFPSSFFLHTFLPPIDIHRQNATNHKHHLAHHTDPKTESQRPNIETSEYLNNADT</sequence>
<evidence type="ECO:0000313" key="3">
    <source>
        <dbReference type="Proteomes" id="UP000018144"/>
    </source>
</evidence>
<dbReference type="Proteomes" id="UP000018144">
    <property type="component" value="Unassembled WGS sequence"/>
</dbReference>
<proteinExistence type="predicted"/>
<evidence type="ECO:0000256" key="1">
    <source>
        <dbReference type="SAM" id="MobiDB-lite"/>
    </source>
</evidence>
<feature type="region of interest" description="Disordered" evidence="1">
    <location>
        <begin position="43"/>
        <end position="75"/>
    </location>
</feature>